<evidence type="ECO:0000256" key="1">
    <source>
        <dbReference type="ARBA" id="ARBA00009018"/>
    </source>
</evidence>
<keyword evidence="5 7" id="KW-0418">Kinase</keyword>
<keyword evidence="5" id="KW-0963">Cytoplasm</keyword>
<dbReference type="EC" id="2.7.1.24" evidence="5 6"/>
<dbReference type="Proteomes" id="UP000292262">
    <property type="component" value="Unassembled WGS sequence"/>
</dbReference>
<sequence length="196" mass="22090">MRVVGLTGGIGSGKSTVAKMFESLGVPVYIADERAKKLMNTQPNLIKQLKELLGEKAYDANGLNRAYIAQKVFTDKALLQQLNNIVHPAVADDFKVWVENQKTSTPYVIKEAAILFENGGYKNFDFTILVTAPEESRITRVMKRDGVTRQSVLDRIENQWSDSEKVVLADIVISNRDLEKTLPIVKKIHNKILFKR</sequence>
<dbReference type="CDD" id="cd02022">
    <property type="entry name" value="DPCK"/>
    <property type="match status" value="1"/>
</dbReference>
<accession>A0A4Q7NZV9</accession>
<reference evidence="7 8" key="1">
    <citation type="submission" date="2019-02" db="EMBL/GenBank/DDBJ databases">
        <title>Genomic Encyclopedia of Type Strains, Phase IV (KMG-IV): sequencing the most valuable type-strain genomes for metagenomic binning, comparative biology and taxonomic classification.</title>
        <authorList>
            <person name="Goeker M."/>
        </authorList>
    </citation>
    <scope>NUCLEOTIDE SEQUENCE [LARGE SCALE GENOMIC DNA]</scope>
    <source>
        <strain evidence="7 8">DSM 17196</strain>
    </source>
</reference>
<comment type="pathway">
    <text evidence="5">Cofactor biosynthesis; coenzyme A biosynthesis; CoA from (R)-pantothenate: step 5/5.</text>
</comment>
<proteinExistence type="inferred from homology"/>
<comment type="similarity">
    <text evidence="1 5">Belongs to the CoaE family.</text>
</comment>
<dbReference type="RefSeq" id="WP_130287275.1">
    <property type="nucleotide sequence ID" value="NZ_SGXE01000003.1"/>
</dbReference>
<dbReference type="EMBL" id="SGXE01000003">
    <property type="protein sequence ID" value="RZS92600.1"/>
    <property type="molecule type" value="Genomic_DNA"/>
</dbReference>
<evidence type="ECO:0000256" key="2">
    <source>
        <dbReference type="ARBA" id="ARBA00022741"/>
    </source>
</evidence>
<dbReference type="AlphaFoldDB" id="A0A4Q7NZV9"/>
<keyword evidence="8" id="KW-1185">Reference proteome</keyword>
<evidence type="ECO:0000256" key="3">
    <source>
        <dbReference type="ARBA" id="ARBA00022840"/>
    </source>
</evidence>
<dbReference type="PROSITE" id="PS51219">
    <property type="entry name" value="DPCK"/>
    <property type="match status" value="1"/>
</dbReference>
<evidence type="ECO:0000256" key="4">
    <source>
        <dbReference type="ARBA" id="ARBA00022993"/>
    </source>
</evidence>
<dbReference type="InterPro" id="IPR027417">
    <property type="entry name" value="P-loop_NTPase"/>
</dbReference>
<dbReference type="InterPro" id="IPR001977">
    <property type="entry name" value="Depp_CoAkinase"/>
</dbReference>
<dbReference type="GO" id="GO:0005737">
    <property type="term" value="C:cytoplasm"/>
    <property type="evidence" value="ECO:0007669"/>
    <property type="project" value="UniProtKB-SubCell"/>
</dbReference>
<dbReference type="GO" id="GO:0005524">
    <property type="term" value="F:ATP binding"/>
    <property type="evidence" value="ECO:0007669"/>
    <property type="project" value="UniProtKB-UniRule"/>
</dbReference>
<dbReference type="OrthoDB" id="9812943at2"/>
<dbReference type="NCBIfam" id="TIGR00152">
    <property type="entry name" value="dephospho-CoA kinase"/>
    <property type="match status" value="1"/>
</dbReference>
<organism evidence="7 8">
    <name type="scientific">Aquimarina brevivitae</name>
    <dbReference type="NCBI Taxonomy" id="323412"/>
    <lineage>
        <taxon>Bacteria</taxon>
        <taxon>Pseudomonadati</taxon>
        <taxon>Bacteroidota</taxon>
        <taxon>Flavobacteriia</taxon>
        <taxon>Flavobacteriales</taxon>
        <taxon>Flavobacteriaceae</taxon>
        <taxon>Aquimarina</taxon>
    </lineage>
</organism>
<dbReference type="UniPathway" id="UPA00241">
    <property type="reaction ID" value="UER00356"/>
</dbReference>
<dbReference type="HAMAP" id="MF_00376">
    <property type="entry name" value="Dephospho_CoA_kinase"/>
    <property type="match status" value="1"/>
</dbReference>
<keyword evidence="5" id="KW-0808">Transferase</keyword>
<comment type="function">
    <text evidence="5">Catalyzes the phosphorylation of the 3'-hydroxyl group of dephosphocoenzyme A to form coenzyme A.</text>
</comment>
<evidence type="ECO:0000313" key="7">
    <source>
        <dbReference type="EMBL" id="RZS92600.1"/>
    </source>
</evidence>
<dbReference type="Gene3D" id="3.40.50.300">
    <property type="entry name" value="P-loop containing nucleotide triphosphate hydrolases"/>
    <property type="match status" value="1"/>
</dbReference>
<evidence type="ECO:0000313" key="8">
    <source>
        <dbReference type="Proteomes" id="UP000292262"/>
    </source>
</evidence>
<dbReference type="PANTHER" id="PTHR10695:SF46">
    <property type="entry name" value="BIFUNCTIONAL COENZYME A SYNTHASE-RELATED"/>
    <property type="match status" value="1"/>
</dbReference>
<gene>
    <name evidence="5" type="primary">coaE</name>
    <name evidence="7" type="ORF">EV197_2738</name>
</gene>
<dbReference type="GO" id="GO:0004140">
    <property type="term" value="F:dephospho-CoA kinase activity"/>
    <property type="evidence" value="ECO:0007669"/>
    <property type="project" value="UniProtKB-UniRule"/>
</dbReference>
<comment type="subcellular location">
    <subcellularLocation>
        <location evidence="5">Cytoplasm</location>
    </subcellularLocation>
</comment>
<feature type="binding site" evidence="5">
    <location>
        <begin position="11"/>
        <end position="16"/>
    </location>
    <ligand>
        <name>ATP</name>
        <dbReference type="ChEBI" id="CHEBI:30616"/>
    </ligand>
</feature>
<evidence type="ECO:0000256" key="6">
    <source>
        <dbReference type="NCBIfam" id="TIGR00152"/>
    </source>
</evidence>
<dbReference type="GO" id="GO:0015937">
    <property type="term" value="P:coenzyme A biosynthetic process"/>
    <property type="evidence" value="ECO:0007669"/>
    <property type="project" value="UniProtKB-UniRule"/>
</dbReference>
<protein>
    <recommendedName>
        <fullName evidence="5 6">Dephospho-CoA kinase</fullName>
        <ecNumber evidence="5 6">2.7.1.24</ecNumber>
    </recommendedName>
    <alternativeName>
        <fullName evidence="5">Dephosphocoenzyme A kinase</fullName>
    </alternativeName>
</protein>
<keyword evidence="3 5" id="KW-0067">ATP-binding</keyword>
<dbReference type="Pfam" id="PF01121">
    <property type="entry name" value="CoaE"/>
    <property type="match status" value="1"/>
</dbReference>
<dbReference type="SUPFAM" id="SSF52540">
    <property type="entry name" value="P-loop containing nucleoside triphosphate hydrolases"/>
    <property type="match status" value="1"/>
</dbReference>
<comment type="catalytic activity">
    <reaction evidence="5">
        <text>3'-dephospho-CoA + ATP = ADP + CoA + H(+)</text>
        <dbReference type="Rhea" id="RHEA:18245"/>
        <dbReference type="ChEBI" id="CHEBI:15378"/>
        <dbReference type="ChEBI" id="CHEBI:30616"/>
        <dbReference type="ChEBI" id="CHEBI:57287"/>
        <dbReference type="ChEBI" id="CHEBI:57328"/>
        <dbReference type="ChEBI" id="CHEBI:456216"/>
        <dbReference type="EC" id="2.7.1.24"/>
    </reaction>
</comment>
<comment type="caution">
    <text evidence="7">The sequence shown here is derived from an EMBL/GenBank/DDBJ whole genome shotgun (WGS) entry which is preliminary data.</text>
</comment>
<evidence type="ECO:0000256" key="5">
    <source>
        <dbReference type="HAMAP-Rule" id="MF_00376"/>
    </source>
</evidence>
<dbReference type="PANTHER" id="PTHR10695">
    <property type="entry name" value="DEPHOSPHO-COA KINASE-RELATED"/>
    <property type="match status" value="1"/>
</dbReference>
<keyword evidence="4 5" id="KW-0173">Coenzyme A biosynthesis</keyword>
<name>A0A4Q7NZV9_9FLAO</name>
<keyword evidence="2 5" id="KW-0547">Nucleotide-binding</keyword>